<feature type="domain" description="Lytic transglycosylase MltA" evidence="6">
    <location>
        <begin position="86"/>
        <end position="220"/>
    </location>
</feature>
<sequence length="321" mass="34178">MRPGPARRAMLGFGDLDGWAGDDHAGALEVFRSTCDLMAGPGWAWAAGLARDVRPGAARDFFERAFRPVLVEDGGPALFTGYHEPELDGDLRASARCPVPLYALPPDRPAETPWLSRTEIEAGALAGQGHEIAWLSDPVDAFFLQIQGSGRVRLPEGRVLRLGYAGGNGHPYVSIGRLLIARGALPADRASAEEVKDWLRAHPGERADVMRANGSFVFFRVLEGLPPGAGPLGTLGRPVTAGRTLAVDPAHVPLGAPVWIETDGAEPWRRLMVAQDTGSAIKGARRADIFVGTGPEAGARAGRIRDGGRMVVLWPREAGPT</sequence>
<evidence type="ECO:0000256" key="3">
    <source>
        <dbReference type="ARBA" id="ARBA00023239"/>
    </source>
</evidence>
<dbReference type="Gene3D" id="2.40.240.50">
    <property type="entry name" value="Barwin-like endoglucanases"/>
    <property type="match status" value="1"/>
</dbReference>
<keyword evidence="4" id="KW-0961">Cell wall biogenesis/degradation</keyword>
<dbReference type="EC" id="4.2.2.n1" evidence="2"/>
<evidence type="ECO:0000256" key="2">
    <source>
        <dbReference type="ARBA" id="ARBA00012587"/>
    </source>
</evidence>
<reference evidence="8" key="1">
    <citation type="journal article" date="2019" name="Int. J. Syst. Evol. Microbiol.">
        <title>The Global Catalogue of Microorganisms (GCM) 10K type strain sequencing project: providing services to taxonomists for standard genome sequencing and annotation.</title>
        <authorList>
            <consortium name="The Broad Institute Genomics Platform"/>
            <consortium name="The Broad Institute Genome Sequencing Center for Infectious Disease"/>
            <person name="Wu L."/>
            <person name="Ma J."/>
        </authorList>
    </citation>
    <scope>NUCLEOTIDE SEQUENCE [LARGE SCALE GENOMIC DNA]</scope>
    <source>
        <strain evidence="8">KACC 11588</strain>
    </source>
</reference>
<dbReference type="SMART" id="SM00925">
    <property type="entry name" value="MltA"/>
    <property type="match status" value="1"/>
</dbReference>
<dbReference type="InterPro" id="IPR026044">
    <property type="entry name" value="MltA"/>
</dbReference>
<dbReference type="RefSeq" id="WP_209838470.1">
    <property type="nucleotide sequence ID" value="NZ_JAGGJP010000003.1"/>
</dbReference>
<organism evidence="7 8">
    <name type="scientific">Rubellimicrobium aerolatum</name>
    <dbReference type="NCBI Taxonomy" id="490979"/>
    <lineage>
        <taxon>Bacteria</taxon>
        <taxon>Pseudomonadati</taxon>
        <taxon>Pseudomonadota</taxon>
        <taxon>Alphaproteobacteria</taxon>
        <taxon>Rhodobacterales</taxon>
        <taxon>Roseobacteraceae</taxon>
        <taxon>Rubellimicrobium</taxon>
    </lineage>
</organism>
<dbReference type="Pfam" id="PF06725">
    <property type="entry name" value="3D"/>
    <property type="match status" value="1"/>
</dbReference>
<dbReference type="PIRSF" id="PIRSF019422">
    <property type="entry name" value="MltA"/>
    <property type="match status" value="1"/>
</dbReference>
<dbReference type="InterPro" id="IPR010611">
    <property type="entry name" value="3D_dom"/>
</dbReference>
<comment type="catalytic activity">
    <reaction evidence="1">
        <text>Exolytic cleavage of the (1-&gt;4)-beta-glycosidic linkage between N-acetylmuramic acid (MurNAc) and N-acetylglucosamine (GlcNAc) residues in peptidoglycan, from either the reducing or the non-reducing ends of the peptidoglycan chains, with concomitant formation of a 1,6-anhydrobond in the MurNAc residue.</text>
        <dbReference type="EC" id="4.2.2.n1"/>
    </reaction>
</comment>
<dbReference type="Pfam" id="PF03562">
    <property type="entry name" value="MltA"/>
    <property type="match status" value="1"/>
</dbReference>
<evidence type="ECO:0000256" key="5">
    <source>
        <dbReference type="ARBA" id="ARBA00030918"/>
    </source>
</evidence>
<protein>
    <recommendedName>
        <fullName evidence="2">peptidoglycan lytic exotransglycosylase</fullName>
        <ecNumber evidence="2">4.2.2.n1</ecNumber>
    </recommendedName>
    <alternativeName>
        <fullName evidence="5">Murein hydrolase A</fullName>
    </alternativeName>
</protein>
<dbReference type="PANTHER" id="PTHR30124">
    <property type="entry name" value="MEMBRANE-BOUND LYTIC MUREIN TRANSGLYCOSYLASE A"/>
    <property type="match status" value="1"/>
</dbReference>
<gene>
    <name evidence="7" type="ORF">ACFPOC_04885</name>
</gene>
<dbReference type="Gene3D" id="2.40.40.10">
    <property type="entry name" value="RlpA-like domain"/>
    <property type="match status" value="2"/>
</dbReference>
<evidence type="ECO:0000313" key="8">
    <source>
        <dbReference type="Proteomes" id="UP001596056"/>
    </source>
</evidence>
<accession>A0ABW0S9Z1</accession>
<dbReference type="InterPro" id="IPR036908">
    <property type="entry name" value="RlpA-like_sf"/>
</dbReference>
<keyword evidence="8" id="KW-1185">Reference proteome</keyword>
<name>A0ABW0S9Z1_9RHOB</name>
<dbReference type="EMBL" id="JBHSNA010000003">
    <property type="protein sequence ID" value="MFC5565753.1"/>
    <property type="molecule type" value="Genomic_DNA"/>
</dbReference>
<dbReference type="CDD" id="cd14485">
    <property type="entry name" value="mltA_like_LT_A"/>
    <property type="match status" value="1"/>
</dbReference>
<dbReference type="Proteomes" id="UP001596056">
    <property type="component" value="Unassembled WGS sequence"/>
</dbReference>
<evidence type="ECO:0000256" key="4">
    <source>
        <dbReference type="ARBA" id="ARBA00023316"/>
    </source>
</evidence>
<keyword evidence="3" id="KW-0456">Lyase</keyword>
<dbReference type="PANTHER" id="PTHR30124:SF0">
    <property type="entry name" value="MEMBRANE-BOUND LYTIC MUREIN TRANSGLYCOSYLASE A"/>
    <property type="match status" value="1"/>
</dbReference>
<evidence type="ECO:0000256" key="1">
    <source>
        <dbReference type="ARBA" id="ARBA00001420"/>
    </source>
</evidence>
<evidence type="ECO:0000259" key="6">
    <source>
        <dbReference type="SMART" id="SM00925"/>
    </source>
</evidence>
<evidence type="ECO:0000313" key="7">
    <source>
        <dbReference type="EMBL" id="MFC5565753.1"/>
    </source>
</evidence>
<dbReference type="InterPro" id="IPR005300">
    <property type="entry name" value="MltA_B"/>
</dbReference>
<proteinExistence type="predicted"/>
<comment type="caution">
    <text evidence="7">The sequence shown here is derived from an EMBL/GenBank/DDBJ whole genome shotgun (WGS) entry which is preliminary data.</text>
</comment>
<dbReference type="SUPFAM" id="SSF50685">
    <property type="entry name" value="Barwin-like endoglucanases"/>
    <property type="match status" value="1"/>
</dbReference>
<dbReference type="CDD" id="cd14668">
    <property type="entry name" value="mlta_B"/>
    <property type="match status" value="1"/>
</dbReference>